<name>A0ABW6CY72_9BACT</name>
<dbReference type="RefSeq" id="WP_377975750.1">
    <property type="nucleotide sequence ID" value="NZ_JBBKYA010000003.1"/>
</dbReference>
<keyword evidence="1" id="KW-0812">Transmembrane</keyword>
<keyword evidence="1" id="KW-0472">Membrane</keyword>
<comment type="caution">
    <text evidence="2">The sequence shown here is derived from an EMBL/GenBank/DDBJ whole genome shotgun (WGS) entry which is preliminary data.</text>
</comment>
<reference evidence="2 3" key="1">
    <citation type="submission" date="2024-03" db="EMBL/GenBank/DDBJ databases">
        <title>Aquirufa genome sequencing.</title>
        <authorList>
            <person name="Pitt A."/>
            <person name="Hahn M.W."/>
        </authorList>
    </citation>
    <scope>NUCLEOTIDE SEQUENCE [LARGE SCALE GENOMIC DNA]</scope>
    <source>
        <strain evidence="2 3">PLAD-142S6K</strain>
    </source>
</reference>
<evidence type="ECO:0008006" key="4">
    <source>
        <dbReference type="Google" id="ProtNLM"/>
    </source>
</evidence>
<feature type="transmembrane region" description="Helical" evidence="1">
    <location>
        <begin position="6"/>
        <end position="26"/>
    </location>
</feature>
<sequence length="239" mass="26512">MKISLFYIKALVLMLIAFAIVCGIIGDIKAQSYNLSVGTNVSTYLFKNSDGVDVDFLKRGSGSRFQIGSEFLLLDTTNNYSSSSKKAIYFSQRQGLAKFLSLVHLDVQVEANQINAVGDDQNIAFSYQTNYVGLSGGLGIYSPSFKKWSVSLHSRLAGFKLIQGNQALASRYIDLTKDSQFADIQLFAGLSTQVHKKLNDRISAFLEYNRMQTFHPNQVGKPTLNFLNDTISFGIKISK</sequence>
<proteinExistence type="predicted"/>
<keyword evidence="3" id="KW-1185">Reference proteome</keyword>
<dbReference type="Proteomes" id="UP001598114">
    <property type="component" value="Unassembled WGS sequence"/>
</dbReference>
<keyword evidence="1" id="KW-1133">Transmembrane helix</keyword>
<dbReference type="EMBL" id="JBBKYA010000003">
    <property type="protein sequence ID" value="MFD3275634.1"/>
    <property type="molecule type" value="Genomic_DNA"/>
</dbReference>
<evidence type="ECO:0000313" key="3">
    <source>
        <dbReference type="Proteomes" id="UP001598114"/>
    </source>
</evidence>
<evidence type="ECO:0000313" key="2">
    <source>
        <dbReference type="EMBL" id="MFD3275634.1"/>
    </source>
</evidence>
<evidence type="ECO:0000256" key="1">
    <source>
        <dbReference type="SAM" id="Phobius"/>
    </source>
</evidence>
<gene>
    <name evidence="2" type="ORF">SKC38_05285</name>
</gene>
<accession>A0ABW6CY72</accession>
<organism evidence="2 3">
    <name type="scientific">Aquirufa echingensis</name>
    <dbReference type="NCBI Taxonomy" id="3096516"/>
    <lineage>
        <taxon>Bacteria</taxon>
        <taxon>Pseudomonadati</taxon>
        <taxon>Bacteroidota</taxon>
        <taxon>Cytophagia</taxon>
        <taxon>Cytophagales</taxon>
        <taxon>Flectobacillaceae</taxon>
        <taxon>Aquirufa</taxon>
    </lineage>
</organism>
<protein>
    <recommendedName>
        <fullName evidence="4">Outer membrane protein beta-barrel domain-containing protein</fullName>
    </recommendedName>
</protein>